<dbReference type="AlphaFoldDB" id="A0A7R9KQE7"/>
<dbReference type="Proteomes" id="UP000759131">
    <property type="component" value="Unassembled WGS sequence"/>
</dbReference>
<organism evidence="2">
    <name type="scientific">Medioppia subpectinata</name>
    <dbReference type="NCBI Taxonomy" id="1979941"/>
    <lineage>
        <taxon>Eukaryota</taxon>
        <taxon>Metazoa</taxon>
        <taxon>Ecdysozoa</taxon>
        <taxon>Arthropoda</taxon>
        <taxon>Chelicerata</taxon>
        <taxon>Arachnida</taxon>
        <taxon>Acari</taxon>
        <taxon>Acariformes</taxon>
        <taxon>Sarcoptiformes</taxon>
        <taxon>Oribatida</taxon>
        <taxon>Brachypylina</taxon>
        <taxon>Oppioidea</taxon>
        <taxon>Oppiidae</taxon>
        <taxon>Medioppia</taxon>
    </lineage>
</organism>
<evidence type="ECO:0000313" key="3">
    <source>
        <dbReference type="Proteomes" id="UP000759131"/>
    </source>
</evidence>
<evidence type="ECO:0000313" key="2">
    <source>
        <dbReference type="EMBL" id="CAD7626209.1"/>
    </source>
</evidence>
<dbReference type="PANTHER" id="PTHR47644:SF1">
    <property type="entry name" value="PDZ DOMAIN-CONTAINING PROTEIN"/>
    <property type="match status" value="1"/>
</dbReference>
<dbReference type="OrthoDB" id="6517040at2759"/>
<dbReference type="EMBL" id="OC858236">
    <property type="protein sequence ID" value="CAD7626209.1"/>
    <property type="molecule type" value="Genomic_DNA"/>
</dbReference>
<evidence type="ECO:0000256" key="1">
    <source>
        <dbReference type="SAM" id="MobiDB-lite"/>
    </source>
</evidence>
<gene>
    <name evidence="2" type="ORF">OSB1V03_LOCUS6642</name>
</gene>
<protein>
    <submittedName>
        <fullName evidence="2">Uncharacterized protein</fullName>
    </submittedName>
</protein>
<reference evidence="2" key="1">
    <citation type="submission" date="2020-11" db="EMBL/GenBank/DDBJ databases">
        <authorList>
            <person name="Tran Van P."/>
        </authorList>
    </citation>
    <scope>NUCLEOTIDE SEQUENCE</scope>
</reference>
<dbReference type="PANTHER" id="PTHR47644">
    <property type="entry name" value="AGAP008221-PA"/>
    <property type="match status" value="1"/>
</dbReference>
<feature type="compositionally biased region" description="Low complexity" evidence="1">
    <location>
        <begin position="1"/>
        <end position="21"/>
    </location>
</feature>
<keyword evidence="3" id="KW-1185">Reference proteome</keyword>
<name>A0A7R9KQE7_9ACAR</name>
<dbReference type="EMBL" id="CAJPIZ010003661">
    <property type="protein sequence ID" value="CAG2106639.1"/>
    <property type="molecule type" value="Genomic_DNA"/>
</dbReference>
<accession>A0A7R9KQE7</accession>
<proteinExistence type="predicted"/>
<feature type="non-terminal residue" evidence="2">
    <location>
        <position position="1"/>
    </location>
</feature>
<feature type="region of interest" description="Disordered" evidence="1">
    <location>
        <begin position="1"/>
        <end position="24"/>
    </location>
</feature>
<sequence>MYANASTNTSAQSAPAQSSAAKPLSITTSREAFATQKSASFDLVDACTQANLSYDVITYDSDDEMVKSRRGIPFGGLRNKKGHPIYSREDIREQYCITRKELDVLEHNLRDSSAA</sequence>